<keyword evidence="2" id="KW-1185">Reference proteome</keyword>
<evidence type="ECO:0000313" key="2">
    <source>
        <dbReference type="Proteomes" id="UP000030661"/>
    </source>
</evidence>
<dbReference type="AlphaFoldDB" id="A0A081CB31"/>
<protein>
    <submittedName>
        <fullName evidence="1">Uncharacterized protein</fullName>
    </submittedName>
</protein>
<dbReference type="HOGENOM" id="CLU_1640464_0_0_0"/>
<sequence>MGCLAMSKKIAKKLRKALRDDVVVTVPLAKLIKTIDTSVDVVPWNGEHWFTVAIQEKIMDDQMGYLIDSLLRYGFVCPINVNYHNGSFQMGNGHHRLIAAAFCGIEEIPVKMYVPYSTPGDCCDWNNTERDSPAGNYTNYSVLSELYDAYEFGIHEILESL</sequence>
<name>A0A081CB31_VECG1</name>
<dbReference type="SUPFAM" id="SSF110849">
    <property type="entry name" value="ParB/Sulfiredoxin"/>
    <property type="match status" value="1"/>
</dbReference>
<dbReference type="Gene3D" id="3.90.1530.10">
    <property type="entry name" value="Conserved hypothetical protein from pyrococcus furiosus pfu- 392566-001, ParB domain"/>
    <property type="match status" value="1"/>
</dbReference>
<dbReference type="InterPro" id="IPR036086">
    <property type="entry name" value="ParB/Sulfiredoxin_sf"/>
</dbReference>
<dbReference type="Proteomes" id="UP000030661">
    <property type="component" value="Unassembled WGS sequence"/>
</dbReference>
<proteinExistence type="predicted"/>
<dbReference type="EMBL" id="DF820483">
    <property type="protein sequence ID" value="GAK61786.1"/>
    <property type="molecule type" value="Genomic_DNA"/>
</dbReference>
<gene>
    <name evidence="1" type="ORF">U27_02619</name>
</gene>
<reference evidence="1" key="1">
    <citation type="journal article" date="2015" name="PeerJ">
        <title>First genomic representation of candidate bacterial phylum KSB3 points to enhanced environmental sensing as a trigger of wastewater bulking.</title>
        <authorList>
            <person name="Sekiguchi Y."/>
            <person name="Ohashi A."/>
            <person name="Parks D.H."/>
            <person name="Yamauchi T."/>
            <person name="Tyson G.W."/>
            <person name="Hugenholtz P."/>
        </authorList>
    </citation>
    <scope>NUCLEOTIDE SEQUENCE [LARGE SCALE GENOMIC DNA]</scope>
</reference>
<evidence type="ECO:0000313" key="1">
    <source>
        <dbReference type="EMBL" id="GAK61786.1"/>
    </source>
</evidence>
<organism evidence="1">
    <name type="scientific">Vecturithrix granuli</name>
    <dbReference type="NCBI Taxonomy" id="1499967"/>
    <lineage>
        <taxon>Bacteria</taxon>
        <taxon>Candidatus Moduliflexota</taxon>
        <taxon>Candidatus Vecturitrichia</taxon>
        <taxon>Candidatus Vecturitrichales</taxon>
        <taxon>Candidatus Vecturitrichaceae</taxon>
        <taxon>Candidatus Vecturithrix</taxon>
    </lineage>
</organism>
<accession>A0A081CB31</accession>
<dbReference type="STRING" id="1499967.U27_02619"/>